<gene>
    <name evidence="1" type="ORF">LCGC14_1645010</name>
</gene>
<protein>
    <submittedName>
        <fullName evidence="1">Uncharacterized protein</fullName>
    </submittedName>
</protein>
<evidence type="ECO:0000313" key="1">
    <source>
        <dbReference type="EMBL" id="KKM20486.1"/>
    </source>
</evidence>
<comment type="caution">
    <text evidence="1">The sequence shown here is derived from an EMBL/GenBank/DDBJ whole genome shotgun (WGS) entry which is preliminary data.</text>
</comment>
<organism evidence="1">
    <name type="scientific">marine sediment metagenome</name>
    <dbReference type="NCBI Taxonomy" id="412755"/>
    <lineage>
        <taxon>unclassified sequences</taxon>
        <taxon>metagenomes</taxon>
        <taxon>ecological metagenomes</taxon>
    </lineage>
</organism>
<proteinExistence type="predicted"/>
<dbReference type="AlphaFoldDB" id="A0A0F9HYH4"/>
<accession>A0A0F9HYH4</accession>
<dbReference type="EMBL" id="LAZR01013757">
    <property type="protein sequence ID" value="KKM20486.1"/>
    <property type="molecule type" value="Genomic_DNA"/>
</dbReference>
<name>A0A0F9HYH4_9ZZZZ</name>
<reference evidence="1" key="1">
    <citation type="journal article" date="2015" name="Nature">
        <title>Complex archaea that bridge the gap between prokaryotes and eukaryotes.</title>
        <authorList>
            <person name="Spang A."/>
            <person name="Saw J.H."/>
            <person name="Jorgensen S.L."/>
            <person name="Zaremba-Niedzwiedzka K."/>
            <person name="Martijn J."/>
            <person name="Lind A.E."/>
            <person name="van Eijk R."/>
            <person name="Schleper C."/>
            <person name="Guy L."/>
            <person name="Ettema T.J."/>
        </authorList>
    </citation>
    <scope>NUCLEOTIDE SEQUENCE</scope>
</reference>
<sequence>MSKGSKRRPCLVPRWRVDLNWSLLRGEVTIEEYDKIVKEHENENSRTD</sequence>